<gene>
    <name evidence="6" type="ORF">ACFYTF_03320</name>
</gene>
<dbReference type="CDD" id="cd04683">
    <property type="entry name" value="NUDIX_Hydrolase"/>
    <property type="match status" value="1"/>
</dbReference>
<dbReference type="Gene3D" id="3.90.79.10">
    <property type="entry name" value="Nucleoside Triphosphate Pyrophosphohydrolase"/>
    <property type="match status" value="1"/>
</dbReference>
<evidence type="ECO:0000256" key="2">
    <source>
        <dbReference type="ARBA" id="ARBA00005582"/>
    </source>
</evidence>
<dbReference type="RefSeq" id="WP_387698897.1">
    <property type="nucleotide sequence ID" value="NZ_JBIAMX010000001.1"/>
</dbReference>
<comment type="similarity">
    <text evidence="2 4">Belongs to the Nudix hydrolase family.</text>
</comment>
<organism evidence="6 7">
    <name type="scientific">Nocardia thailandica</name>
    <dbReference type="NCBI Taxonomy" id="257275"/>
    <lineage>
        <taxon>Bacteria</taxon>
        <taxon>Bacillati</taxon>
        <taxon>Actinomycetota</taxon>
        <taxon>Actinomycetes</taxon>
        <taxon>Mycobacteriales</taxon>
        <taxon>Nocardiaceae</taxon>
        <taxon>Nocardia</taxon>
    </lineage>
</organism>
<dbReference type="PANTHER" id="PTHR43046:SF16">
    <property type="entry name" value="ADP-RIBOSE PYROPHOSPHATASE YJHB-RELATED"/>
    <property type="match status" value="1"/>
</dbReference>
<dbReference type="InterPro" id="IPR015797">
    <property type="entry name" value="NUDIX_hydrolase-like_dom_sf"/>
</dbReference>
<dbReference type="PRINTS" id="PR00502">
    <property type="entry name" value="NUDIXFAMILY"/>
</dbReference>
<proteinExistence type="inferred from homology"/>
<dbReference type="InterPro" id="IPR020084">
    <property type="entry name" value="NUDIX_hydrolase_CS"/>
</dbReference>
<sequence>MTIARHLVDVHLLLVREARVLLSLRRSGDEYDGRWHLPSGKLEHGESATAGLAREAWEETGIRLDPARVRLVHVAHVTAPAREPRLGLFFRADTWTGTPDNREPDKCYALRWFPLADLPDNLIDYSATGIHALSHPSEYSEAGW</sequence>
<evidence type="ECO:0000259" key="5">
    <source>
        <dbReference type="PROSITE" id="PS51462"/>
    </source>
</evidence>
<dbReference type="Pfam" id="PF00293">
    <property type="entry name" value="NUDIX"/>
    <property type="match status" value="1"/>
</dbReference>
<dbReference type="EMBL" id="JBIAMX010000001">
    <property type="protein sequence ID" value="MFF0541846.1"/>
    <property type="molecule type" value="Genomic_DNA"/>
</dbReference>
<dbReference type="InterPro" id="IPR020476">
    <property type="entry name" value="Nudix_hydrolase"/>
</dbReference>
<dbReference type="Proteomes" id="UP001601444">
    <property type="component" value="Unassembled WGS sequence"/>
</dbReference>
<dbReference type="PROSITE" id="PS51462">
    <property type="entry name" value="NUDIX"/>
    <property type="match status" value="1"/>
</dbReference>
<keyword evidence="7" id="KW-1185">Reference proteome</keyword>
<feature type="domain" description="Nudix hydrolase" evidence="5">
    <location>
        <begin position="4"/>
        <end position="144"/>
    </location>
</feature>
<evidence type="ECO:0000313" key="6">
    <source>
        <dbReference type="EMBL" id="MFF0541846.1"/>
    </source>
</evidence>
<protein>
    <submittedName>
        <fullName evidence="6">NUDIX domain-containing protein</fullName>
    </submittedName>
</protein>
<name>A0ABW6PHH6_9NOCA</name>
<accession>A0ABW6PHH6</accession>
<comment type="cofactor">
    <cofactor evidence="1">
        <name>Mg(2+)</name>
        <dbReference type="ChEBI" id="CHEBI:18420"/>
    </cofactor>
</comment>
<evidence type="ECO:0000313" key="7">
    <source>
        <dbReference type="Proteomes" id="UP001601444"/>
    </source>
</evidence>
<evidence type="ECO:0000256" key="3">
    <source>
        <dbReference type="ARBA" id="ARBA00022801"/>
    </source>
</evidence>
<dbReference type="SUPFAM" id="SSF55811">
    <property type="entry name" value="Nudix"/>
    <property type="match status" value="1"/>
</dbReference>
<keyword evidence="3 4" id="KW-0378">Hydrolase</keyword>
<reference evidence="6 7" key="1">
    <citation type="submission" date="2024-10" db="EMBL/GenBank/DDBJ databases">
        <title>The Natural Products Discovery Center: Release of the First 8490 Sequenced Strains for Exploring Actinobacteria Biosynthetic Diversity.</title>
        <authorList>
            <person name="Kalkreuter E."/>
            <person name="Kautsar S.A."/>
            <person name="Yang D."/>
            <person name="Bader C.D."/>
            <person name="Teijaro C.N."/>
            <person name="Fluegel L."/>
            <person name="Davis C.M."/>
            <person name="Simpson J.R."/>
            <person name="Lauterbach L."/>
            <person name="Steele A.D."/>
            <person name="Gui C."/>
            <person name="Meng S."/>
            <person name="Li G."/>
            <person name="Viehrig K."/>
            <person name="Ye F."/>
            <person name="Su P."/>
            <person name="Kiefer A.F."/>
            <person name="Nichols A."/>
            <person name="Cepeda A.J."/>
            <person name="Yan W."/>
            <person name="Fan B."/>
            <person name="Jiang Y."/>
            <person name="Adhikari A."/>
            <person name="Zheng C.-J."/>
            <person name="Schuster L."/>
            <person name="Cowan T.M."/>
            <person name="Smanski M.J."/>
            <person name="Chevrette M.G."/>
            <person name="De Carvalho L.P.S."/>
            <person name="Shen B."/>
        </authorList>
    </citation>
    <scope>NUCLEOTIDE SEQUENCE [LARGE SCALE GENOMIC DNA]</scope>
    <source>
        <strain evidence="6 7">NPDC004045</strain>
    </source>
</reference>
<evidence type="ECO:0000256" key="1">
    <source>
        <dbReference type="ARBA" id="ARBA00001946"/>
    </source>
</evidence>
<dbReference type="InterPro" id="IPR000086">
    <property type="entry name" value="NUDIX_hydrolase_dom"/>
</dbReference>
<dbReference type="PROSITE" id="PS00893">
    <property type="entry name" value="NUDIX_BOX"/>
    <property type="match status" value="1"/>
</dbReference>
<evidence type="ECO:0000256" key="4">
    <source>
        <dbReference type="RuleBase" id="RU003476"/>
    </source>
</evidence>
<comment type="caution">
    <text evidence="6">The sequence shown here is derived from an EMBL/GenBank/DDBJ whole genome shotgun (WGS) entry which is preliminary data.</text>
</comment>
<dbReference type="PANTHER" id="PTHR43046">
    <property type="entry name" value="GDP-MANNOSE MANNOSYL HYDROLASE"/>
    <property type="match status" value="1"/>
</dbReference>